<name>A0A4R3MMJ6_9HYPH</name>
<comment type="caution">
    <text evidence="2">The sequence shown here is derived from an EMBL/GenBank/DDBJ whole genome shotgun (WGS) entry which is preliminary data.</text>
</comment>
<feature type="signal peptide" evidence="1">
    <location>
        <begin position="1"/>
        <end position="23"/>
    </location>
</feature>
<dbReference type="AlphaFoldDB" id="A0A4R3MMJ6"/>
<keyword evidence="1" id="KW-0732">Signal</keyword>
<sequence length="151" mass="15859">MRVAPVAGLAIAAAIATMSPAAAVEQRPCVGDELAGTWLLLYQFRGSEHCRITVDADGLITASTCAAQNKRVLRETLAGTLDLDAACNITGDLEFAPASKRRTAHPAAVKGKYGTVSVEARLSEDRSTIVGLFGFRRAYANVVGMRLGVAP</sequence>
<gene>
    <name evidence="2" type="ORF">EDC22_101571</name>
</gene>
<protein>
    <submittedName>
        <fullName evidence="2">Uncharacterized protein</fullName>
    </submittedName>
</protein>
<evidence type="ECO:0000256" key="1">
    <source>
        <dbReference type="SAM" id="SignalP"/>
    </source>
</evidence>
<feature type="chain" id="PRO_5020957677" evidence="1">
    <location>
        <begin position="24"/>
        <end position="151"/>
    </location>
</feature>
<organism evidence="2 3">
    <name type="scientific">Tepidamorphus gemmatus</name>
    <dbReference type="NCBI Taxonomy" id="747076"/>
    <lineage>
        <taxon>Bacteria</taxon>
        <taxon>Pseudomonadati</taxon>
        <taxon>Pseudomonadota</taxon>
        <taxon>Alphaproteobacteria</taxon>
        <taxon>Hyphomicrobiales</taxon>
        <taxon>Tepidamorphaceae</taxon>
        <taxon>Tepidamorphus</taxon>
    </lineage>
</organism>
<dbReference type="Proteomes" id="UP000295678">
    <property type="component" value="Unassembled WGS sequence"/>
</dbReference>
<evidence type="ECO:0000313" key="3">
    <source>
        <dbReference type="Proteomes" id="UP000295678"/>
    </source>
</evidence>
<keyword evidence="3" id="KW-1185">Reference proteome</keyword>
<reference evidence="2 3" key="1">
    <citation type="submission" date="2019-03" db="EMBL/GenBank/DDBJ databases">
        <title>Genomic Encyclopedia of Type Strains, Phase IV (KMG-IV): sequencing the most valuable type-strain genomes for metagenomic binning, comparative biology and taxonomic classification.</title>
        <authorList>
            <person name="Goeker M."/>
        </authorList>
    </citation>
    <scope>NUCLEOTIDE SEQUENCE [LARGE SCALE GENOMIC DNA]</scope>
    <source>
        <strain evidence="2 3">DSM 19345</strain>
    </source>
</reference>
<accession>A0A4R3MMJ6</accession>
<proteinExistence type="predicted"/>
<dbReference type="EMBL" id="SMAK01000001">
    <property type="protein sequence ID" value="TCT13700.1"/>
    <property type="molecule type" value="Genomic_DNA"/>
</dbReference>
<evidence type="ECO:0000313" key="2">
    <source>
        <dbReference type="EMBL" id="TCT13700.1"/>
    </source>
</evidence>